<dbReference type="HOGENOM" id="CLU_2291593_0_0_1"/>
<dbReference type="GeneID" id="63682872"/>
<reference evidence="1 2" key="1">
    <citation type="journal article" date="2012" name="Science">
        <title>The Paleozoic origin of enzymatic lignin decomposition reconstructed from 31 fungal genomes.</title>
        <authorList>
            <person name="Floudas D."/>
            <person name="Binder M."/>
            <person name="Riley R."/>
            <person name="Barry K."/>
            <person name="Blanchette R.A."/>
            <person name="Henrissat B."/>
            <person name="Martinez A.T."/>
            <person name="Otillar R."/>
            <person name="Spatafora J.W."/>
            <person name="Yadav J.S."/>
            <person name="Aerts A."/>
            <person name="Benoit I."/>
            <person name="Boyd A."/>
            <person name="Carlson A."/>
            <person name="Copeland A."/>
            <person name="Coutinho P.M."/>
            <person name="de Vries R.P."/>
            <person name="Ferreira P."/>
            <person name="Findley K."/>
            <person name="Foster B."/>
            <person name="Gaskell J."/>
            <person name="Glotzer D."/>
            <person name="Gorecki P."/>
            <person name="Heitman J."/>
            <person name="Hesse C."/>
            <person name="Hori C."/>
            <person name="Igarashi K."/>
            <person name="Jurgens J.A."/>
            <person name="Kallen N."/>
            <person name="Kersten P."/>
            <person name="Kohler A."/>
            <person name="Kuees U."/>
            <person name="Kumar T.K.A."/>
            <person name="Kuo A."/>
            <person name="LaButti K."/>
            <person name="Larrondo L.F."/>
            <person name="Lindquist E."/>
            <person name="Ling A."/>
            <person name="Lombard V."/>
            <person name="Lucas S."/>
            <person name="Lundell T."/>
            <person name="Martin R."/>
            <person name="McLaughlin D.J."/>
            <person name="Morgenstern I."/>
            <person name="Morin E."/>
            <person name="Murat C."/>
            <person name="Nagy L.G."/>
            <person name="Nolan M."/>
            <person name="Ohm R.A."/>
            <person name="Patyshakuliyeva A."/>
            <person name="Rokas A."/>
            <person name="Ruiz-Duenas F.J."/>
            <person name="Sabat G."/>
            <person name="Salamov A."/>
            <person name="Samejima M."/>
            <person name="Schmutz J."/>
            <person name="Slot J.C."/>
            <person name="St John F."/>
            <person name="Stenlid J."/>
            <person name="Sun H."/>
            <person name="Sun S."/>
            <person name="Syed K."/>
            <person name="Tsang A."/>
            <person name="Wiebenga A."/>
            <person name="Young D."/>
            <person name="Pisabarro A."/>
            <person name="Eastwood D.C."/>
            <person name="Martin F."/>
            <person name="Cullen D."/>
            <person name="Grigoriev I.V."/>
            <person name="Hibbett D.S."/>
        </authorList>
    </citation>
    <scope>NUCLEOTIDE SEQUENCE [LARGE SCALE GENOMIC DNA]</scope>
    <source>
        <strain evidence="1 2">DJM-731 SS1</strain>
    </source>
</reference>
<proteinExistence type="predicted"/>
<organism evidence="1 2">
    <name type="scientific">Dacryopinax primogenitus (strain DJM 731)</name>
    <name type="common">Brown rot fungus</name>
    <dbReference type="NCBI Taxonomy" id="1858805"/>
    <lineage>
        <taxon>Eukaryota</taxon>
        <taxon>Fungi</taxon>
        <taxon>Dikarya</taxon>
        <taxon>Basidiomycota</taxon>
        <taxon>Agaricomycotina</taxon>
        <taxon>Dacrymycetes</taxon>
        <taxon>Dacrymycetales</taxon>
        <taxon>Dacrymycetaceae</taxon>
        <taxon>Dacryopinax</taxon>
    </lineage>
</organism>
<sequence>MATDGWTVHNQQGSLIIQANTRTHRLVADFDQTYLDLLPELEAGTLMFVEGSNPPRMPNCWRTLSKGCRVVSLPLMVWADNVSGNLLKKFNKHHIIMEMIK</sequence>
<dbReference type="Proteomes" id="UP000030653">
    <property type="component" value="Unassembled WGS sequence"/>
</dbReference>
<dbReference type="OrthoDB" id="2246127at2759"/>
<keyword evidence="2" id="KW-1185">Reference proteome</keyword>
<name>M5GEB5_DACPD</name>
<evidence type="ECO:0000313" key="2">
    <source>
        <dbReference type="Proteomes" id="UP000030653"/>
    </source>
</evidence>
<dbReference type="EMBL" id="JH795856">
    <property type="protein sequence ID" value="EJU05257.1"/>
    <property type="molecule type" value="Genomic_DNA"/>
</dbReference>
<dbReference type="RefSeq" id="XP_040632151.1">
    <property type="nucleotide sequence ID" value="XM_040767810.1"/>
</dbReference>
<dbReference type="AlphaFoldDB" id="M5GEB5"/>
<accession>M5GEB5</accession>
<evidence type="ECO:0000313" key="1">
    <source>
        <dbReference type="EMBL" id="EJU05257.1"/>
    </source>
</evidence>
<gene>
    <name evidence="1" type="ORF">DACRYDRAFT_103750</name>
</gene>
<protein>
    <submittedName>
        <fullName evidence="1">Uncharacterized protein</fullName>
    </submittedName>
</protein>